<evidence type="ECO:0000313" key="2">
    <source>
        <dbReference type="EMBL" id="MBC5787506.1"/>
    </source>
</evidence>
<evidence type="ECO:0000256" key="1">
    <source>
        <dbReference type="SAM" id="SignalP"/>
    </source>
</evidence>
<sequence length="305" mass="34953">MKKRKILRTTALALTLSMLITTIPTGIVQASEQSMFDKNGLLTQEMIDKRPQNESEEVQKIITEETEKRDAYTKYFLTEQNAHMVAMYPDPVHYEEDGQWKDIDNTLTLQENEDNEQVYQNTASNVQVQIAKTSDTDELVSIERDGIEISWGLAPQEVLTRANKIEEKQISEFIVDTPPVAAYANSIEEPETPEEIEEYNREQAQLATVKSSGMYSDILPNIDIQYVVQSNTVKENIILKDRSAVYQTLSFKIQHPNLKSRLNKEENSISIYQPDTQQIVYEFVPPFMYDNNGEMSDEVGQPGRI</sequence>
<feature type="chain" id="PRO_5045440447" description="MucBP domain-containing protein" evidence="1">
    <location>
        <begin position="31"/>
        <end position="305"/>
    </location>
</feature>
<evidence type="ECO:0000313" key="3">
    <source>
        <dbReference type="Proteomes" id="UP000649151"/>
    </source>
</evidence>
<name>A0ABR7IQU2_9CLOT</name>
<accession>A0ABR7IQU2</accession>
<feature type="signal peptide" evidence="1">
    <location>
        <begin position="1"/>
        <end position="30"/>
    </location>
</feature>
<keyword evidence="3" id="KW-1185">Reference proteome</keyword>
<protein>
    <recommendedName>
        <fullName evidence="4">MucBP domain-containing protein</fullName>
    </recommendedName>
</protein>
<gene>
    <name evidence="2" type="ORF">H8Z77_05645</name>
</gene>
<keyword evidence="1" id="KW-0732">Signal</keyword>
<evidence type="ECO:0008006" key="4">
    <source>
        <dbReference type="Google" id="ProtNLM"/>
    </source>
</evidence>
<dbReference type="Proteomes" id="UP000649151">
    <property type="component" value="Unassembled WGS sequence"/>
</dbReference>
<dbReference type="EMBL" id="JACOQK010000001">
    <property type="protein sequence ID" value="MBC5787506.1"/>
    <property type="molecule type" value="Genomic_DNA"/>
</dbReference>
<comment type="caution">
    <text evidence="2">The sequence shown here is derived from an EMBL/GenBank/DDBJ whole genome shotgun (WGS) entry which is preliminary data.</text>
</comment>
<proteinExistence type="predicted"/>
<reference evidence="2 3" key="1">
    <citation type="submission" date="2020-08" db="EMBL/GenBank/DDBJ databases">
        <title>Genome public.</title>
        <authorList>
            <person name="Liu C."/>
            <person name="Sun Q."/>
        </authorList>
    </citation>
    <scope>NUCLEOTIDE SEQUENCE [LARGE SCALE GENOMIC DNA]</scope>
    <source>
        <strain evidence="2 3">NSJ-27</strain>
    </source>
</reference>
<organism evidence="2 3">
    <name type="scientific">Clostridium facile</name>
    <dbReference type="NCBI Taxonomy" id="2763035"/>
    <lineage>
        <taxon>Bacteria</taxon>
        <taxon>Bacillati</taxon>
        <taxon>Bacillota</taxon>
        <taxon>Clostridia</taxon>
        <taxon>Eubacteriales</taxon>
        <taxon>Clostridiaceae</taxon>
        <taxon>Clostridium</taxon>
    </lineage>
</organism>
<dbReference type="RefSeq" id="WP_186996433.1">
    <property type="nucleotide sequence ID" value="NZ_JACOQK010000001.1"/>
</dbReference>